<dbReference type="KEGG" id="psin:CAK95_26470"/>
<reference evidence="1 2" key="1">
    <citation type="submission" date="2017-05" db="EMBL/GenBank/DDBJ databases">
        <title>Full genome sequence of Pseudorhodoplanes sinuspersici.</title>
        <authorList>
            <person name="Dastgheib S.M.M."/>
            <person name="Shavandi M."/>
            <person name="Tirandaz H."/>
        </authorList>
    </citation>
    <scope>NUCLEOTIDE SEQUENCE [LARGE SCALE GENOMIC DNA]</scope>
    <source>
        <strain evidence="1 2">RIPI110</strain>
    </source>
</reference>
<keyword evidence="2" id="KW-1185">Reference proteome</keyword>
<dbReference type="SUPFAM" id="SSF53474">
    <property type="entry name" value="alpha/beta-Hydrolases"/>
    <property type="match status" value="1"/>
</dbReference>
<dbReference type="Pfam" id="PF00561">
    <property type="entry name" value="Abhydrolase_1"/>
    <property type="match status" value="1"/>
</dbReference>
<dbReference type="RefSeq" id="WP_086090680.1">
    <property type="nucleotide sequence ID" value="NZ_CP021112.1"/>
</dbReference>
<dbReference type="PANTHER" id="PTHR43194:SF5">
    <property type="entry name" value="PIMELOYL-[ACYL-CARRIER PROTEIN] METHYL ESTER ESTERASE"/>
    <property type="match status" value="1"/>
</dbReference>
<dbReference type="PANTHER" id="PTHR43194">
    <property type="entry name" value="HYDROLASE ALPHA/BETA FOLD FAMILY"/>
    <property type="match status" value="1"/>
</dbReference>
<sequence>MRVLASLFLAFFISVAASAASLAQIPTNLVTEEFMVPTKDDGISLYIRNKRPKDMTQFSPARTVLFVHGATYPSEVAFDLQVGGMSWMDYIASRGFDVYLLDLRGYGRSSRPKEMDQPADANGPIVDTKVAIGDIATGVDFILQRRKIPRLNLIGWSWGTTTTAGYTADNPGKVRHLALYAPVWIGQPARTERTKLGAYRTVQKPAAYDRWVRGVPEDRKADLIPAGWFDAWWTATAASDPVGAAQNPPVLRAPNGVMEDIQNGWLMGKTFYDPARITVPTIVVLAEWDQDTPPYMAQTLFPLLKNAPQKRLVMIGEGTHTVILEKNRMALFTAVQSFFEEGEPTQ</sequence>
<evidence type="ECO:0000313" key="1">
    <source>
        <dbReference type="EMBL" id="ARQ02249.1"/>
    </source>
</evidence>
<dbReference type="InterPro" id="IPR029058">
    <property type="entry name" value="AB_hydrolase_fold"/>
</dbReference>
<proteinExistence type="predicted"/>
<dbReference type="Gene3D" id="3.40.50.1820">
    <property type="entry name" value="alpha/beta hydrolase"/>
    <property type="match status" value="1"/>
</dbReference>
<dbReference type="OrthoDB" id="5492442at2"/>
<name>A0A1W6ZXV7_9HYPH</name>
<dbReference type="GO" id="GO:0016787">
    <property type="term" value="F:hydrolase activity"/>
    <property type="evidence" value="ECO:0007669"/>
    <property type="project" value="UniProtKB-KW"/>
</dbReference>
<dbReference type="Proteomes" id="UP000194137">
    <property type="component" value="Chromosome"/>
</dbReference>
<dbReference type="EMBL" id="CP021112">
    <property type="protein sequence ID" value="ARQ02249.1"/>
    <property type="molecule type" value="Genomic_DNA"/>
</dbReference>
<keyword evidence="1" id="KW-0378">Hydrolase</keyword>
<dbReference type="InterPro" id="IPR000073">
    <property type="entry name" value="AB_hydrolase_1"/>
</dbReference>
<gene>
    <name evidence="1" type="ORF">CAK95_26470</name>
</gene>
<evidence type="ECO:0000313" key="2">
    <source>
        <dbReference type="Proteomes" id="UP000194137"/>
    </source>
</evidence>
<accession>A0A1W6ZXV7</accession>
<protein>
    <submittedName>
        <fullName evidence="1">Alpha/beta hydrolase</fullName>
    </submittedName>
</protein>
<dbReference type="AlphaFoldDB" id="A0A1W6ZXV7"/>
<dbReference type="InterPro" id="IPR050228">
    <property type="entry name" value="Carboxylesterase_BioH"/>
</dbReference>
<organism evidence="1 2">
    <name type="scientific">Pseudorhodoplanes sinuspersici</name>
    <dbReference type="NCBI Taxonomy" id="1235591"/>
    <lineage>
        <taxon>Bacteria</taxon>
        <taxon>Pseudomonadati</taxon>
        <taxon>Pseudomonadota</taxon>
        <taxon>Alphaproteobacteria</taxon>
        <taxon>Hyphomicrobiales</taxon>
        <taxon>Pseudorhodoplanes</taxon>
    </lineage>
</organism>
<dbReference type="STRING" id="1235591.CAK95_26470"/>